<evidence type="ECO:0000313" key="3">
    <source>
        <dbReference type="Proteomes" id="UP000248044"/>
    </source>
</evidence>
<dbReference type="Proteomes" id="UP000248044">
    <property type="component" value="Chromosome"/>
</dbReference>
<evidence type="ECO:0000256" key="1">
    <source>
        <dbReference type="SAM" id="MobiDB-lite"/>
    </source>
</evidence>
<protein>
    <submittedName>
        <fullName evidence="2">Uncharacterized protein</fullName>
    </submittedName>
</protein>
<organism evidence="2 3">
    <name type="scientific">Acidianus brierleyi</name>
    <dbReference type="NCBI Taxonomy" id="41673"/>
    <lineage>
        <taxon>Archaea</taxon>
        <taxon>Thermoproteota</taxon>
        <taxon>Thermoprotei</taxon>
        <taxon>Sulfolobales</taxon>
        <taxon>Sulfolobaceae</taxon>
        <taxon>Acidianus</taxon>
    </lineage>
</organism>
<dbReference type="GeneID" id="36832593"/>
<dbReference type="OrthoDB" id="43038at2157"/>
<dbReference type="AlphaFoldDB" id="A0A2U9IFX5"/>
<gene>
    <name evidence="2" type="ORF">DFR85_10515</name>
</gene>
<dbReference type="KEGG" id="abri:DFR85_10515"/>
<feature type="region of interest" description="Disordered" evidence="1">
    <location>
        <begin position="122"/>
        <end position="168"/>
    </location>
</feature>
<feature type="compositionally biased region" description="Basic residues" evidence="1">
    <location>
        <begin position="138"/>
        <end position="168"/>
    </location>
</feature>
<proteinExistence type="predicted"/>
<feature type="compositionally biased region" description="Basic and acidic residues" evidence="1">
    <location>
        <begin position="122"/>
        <end position="137"/>
    </location>
</feature>
<keyword evidence="3" id="KW-1185">Reference proteome</keyword>
<dbReference type="EMBL" id="CP029289">
    <property type="protein sequence ID" value="AWR94962.1"/>
    <property type="molecule type" value="Genomic_DNA"/>
</dbReference>
<reference evidence="2 3" key="1">
    <citation type="submission" date="2018-05" db="EMBL/GenBank/DDBJ databases">
        <title>Complete Genome Sequences of Extremely Thermoacidophilic, Metal-Mobilizing Type-Strain Members of the Archaeal Family Sulfolobaceae: Acidianus brierleyi DSM-1651T, Acidianus sulfidivorans DSM-18786T, Metallosphaera hakonensis DSM-7519T, and Metallosphaera prunae DSM-10039T.</title>
        <authorList>
            <person name="Counts J.A."/>
            <person name="Kelly R.M."/>
        </authorList>
    </citation>
    <scope>NUCLEOTIDE SEQUENCE [LARGE SCALE GENOMIC DNA]</scope>
    <source>
        <strain evidence="2 3">DSM 1651</strain>
    </source>
</reference>
<name>A0A2U9IFX5_9CREN</name>
<sequence length="168" mass="19051">MPEEIKVIEGVSLIAIKKEGETAIDGKEDLDNVFLDNKVVIINTKDGKIINSNLDTSFKFPYPLKVYKVGVPADITSEIVKINYIQVNSDYPIIGIKMDYNKIPFLVLETSEGFRIISKSDMEDTKPVKETKAETKTKKSRSVKKKRAKKSSKRRKVKGKSSRKSRRV</sequence>
<evidence type="ECO:0000313" key="2">
    <source>
        <dbReference type="EMBL" id="AWR94962.1"/>
    </source>
</evidence>
<dbReference type="RefSeq" id="WP_110270843.1">
    <property type="nucleotide sequence ID" value="NZ_CP029289.2"/>
</dbReference>
<accession>A0A2U9IFX5</accession>